<dbReference type="InterPro" id="IPR045851">
    <property type="entry name" value="AMP-bd_C_sf"/>
</dbReference>
<evidence type="ECO:0000259" key="1">
    <source>
        <dbReference type="Pfam" id="PF00501"/>
    </source>
</evidence>
<dbReference type="CDD" id="cd05936">
    <property type="entry name" value="FC-FACS_FadD_like"/>
    <property type="match status" value="1"/>
</dbReference>
<feature type="domain" description="AMP-binding enzyme C-terminal" evidence="2">
    <location>
        <begin position="453"/>
        <end position="527"/>
    </location>
</feature>
<evidence type="ECO:0000313" key="3">
    <source>
        <dbReference type="EMBL" id="HGC43390.1"/>
    </source>
</evidence>
<dbReference type="InterPro" id="IPR025110">
    <property type="entry name" value="AMP-bd_C"/>
</dbReference>
<proteinExistence type="predicted"/>
<keyword evidence="3" id="KW-0436">Ligase</keyword>
<dbReference type="InterPro" id="IPR042099">
    <property type="entry name" value="ANL_N_sf"/>
</dbReference>
<dbReference type="Gene3D" id="3.30.300.30">
    <property type="match status" value="1"/>
</dbReference>
<evidence type="ECO:0000259" key="2">
    <source>
        <dbReference type="Pfam" id="PF13193"/>
    </source>
</evidence>
<comment type="caution">
    <text evidence="3">The sequence shown here is derived from an EMBL/GenBank/DDBJ whole genome shotgun (WGS) entry which is preliminary data.</text>
</comment>
<feature type="domain" description="AMP-dependent synthetase/ligase" evidence="1">
    <location>
        <begin position="19"/>
        <end position="402"/>
    </location>
</feature>
<dbReference type="InterPro" id="IPR000873">
    <property type="entry name" value="AMP-dep_synth/lig_dom"/>
</dbReference>
<protein>
    <submittedName>
        <fullName evidence="3">Long-chain fatty acid--CoA ligase</fullName>
    </submittedName>
</protein>
<dbReference type="Gene3D" id="3.40.50.12780">
    <property type="entry name" value="N-terminal domain of ligase-like"/>
    <property type="match status" value="1"/>
</dbReference>
<dbReference type="Pfam" id="PF00501">
    <property type="entry name" value="AMP-binding"/>
    <property type="match status" value="1"/>
</dbReference>
<dbReference type="EMBL" id="DTQM01000179">
    <property type="protein sequence ID" value="HGC43390.1"/>
    <property type="molecule type" value="Genomic_DNA"/>
</dbReference>
<dbReference type="AlphaFoldDB" id="A0A8J4HDN6"/>
<name>A0A8J4HDN6_9PROT</name>
<organism evidence="3">
    <name type="scientific">Acidicaldus sp</name>
    <dbReference type="NCBI Taxonomy" id="1872105"/>
    <lineage>
        <taxon>Bacteria</taxon>
        <taxon>Pseudomonadati</taxon>
        <taxon>Pseudomonadota</taxon>
        <taxon>Alphaproteobacteria</taxon>
        <taxon>Acetobacterales</taxon>
        <taxon>Acetobacteraceae</taxon>
        <taxon>Acidicaldus</taxon>
    </lineage>
</organism>
<dbReference type="Pfam" id="PF13193">
    <property type="entry name" value="AMP-binding_C"/>
    <property type="match status" value="1"/>
</dbReference>
<gene>
    <name evidence="3" type="ORF">ENY07_09270</name>
</gene>
<dbReference type="InterPro" id="IPR050237">
    <property type="entry name" value="ATP-dep_AMP-bd_enzyme"/>
</dbReference>
<dbReference type="PANTHER" id="PTHR43767:SF1">
    <property type="entry name" value="NONRIBOSOMAL PEPTIDE SYNTHASE PES1 (EUROFUNG)-RELATED"/>
    <property type="match status" value="1"/>
</dbReference>
<dbReference type="PANTHER" id="PTHR43767">
    <property type="entry name" value="LONG-CHAIN-FATTY-ACID--COA LIGASE"/>
    <property type="match status" value="1"/>
</dbReference>
<accession>A0A8J4HDN6</accession>
<dbReference type="GO" id="GO:0016878">
    <property type="term" value="F:acid-thiol ligase activity"/>
    <property type="evidence" value="ECO:0007669"/>
    <property type="project" value="UniProtKB-ARBA"/>
</dbReference>
<sequence length="543" mass="58508">MDAYPQWNETPPATLPALFETATARFAARPALWFMGRRWTYRALGEAVDRIAAGLQRSGVGPGVKVGLCLPNTPYSVMFYFAILKAGGVVVNYNPLYVAREIAGQMADSETAIMVVPDLARLVGPVLEAGVKRVILCPMRGILPPWKALALYTLRRAEIARPRDGRIIPLAALTAGVGRPARVSVGASDLAVLQYTGGTTGVPKGAMLTHANLLACMRQTLACAPEVKPGEERVLAVLPLFHVIGMTVLMNCSVQIGAEIILLPRFSIDEVMRTIKQTRPTIFPVVPTLVTAVLAATGTHGAKDLASIRMWIGGGAPFSEELCKRLKALTGLQFIEAYGLSETSGASASNTTFAPIKPGSVGRAVADTTIEIRDPEHPERRLGVGEKGEVCIRGPQVMTGYWKRPEETARAFIDGALRTGDIGYLDEDGYLFLVDRLKDVILAGGYNIYPRIIEEALCRHPAVAEAMVVGVPDAYRGEAPKAFVVLRPGEQISTAALLAFLEGEISKIEMPREIEIRASLPKTAIGKLTKQELRAAERARHAG</sequence>
<reference evidence="3" key="1">
    <citation type="journal article" date="2020" name="mSystems">
        <title>Genome- and Community-Level Interaction Insights into Carbon Utilization and Element Cycling Functions of Hydrothermarchaeota in Hydrothermal Sediment.</title>
        <authorList>
            <person name="Zhou Z."/>
            <person name="Liu Y."/>
            <person name="Xu W."/>
            <person name="Pan J."/>
            <person name="Luo Z.H."/>
            <person name="Li M."/>
        </authorList>
    </citation>
    <scope>NUCLEOTIDE SEQUENCE</scope>
    <source>
        <strain evidence="3">SpSt-997</strain>
    </source>
</reference>
<dbReference type="PROSITE" id="PS00455">
    <property type="entry name" value="AMP_BINDING"/>
    <property type="match status" value="1"/>
</dbReference>
<dbReference type="InterPro" id="IPR020845">
    <property type="entry name" value="AMP-binding_CS"/>
</dbReference>
<dbReference type="SUPFAM" id="SSF56801">
    <property type="entry name" value="Acetyl-CoA synthetase-like"/>
    <property type="match status" value="1"/>
</dbReference>